<dbReference type="SMART" id="SM00609">
    <property type="entry name" value="VIT"/>
    <property type="match status" value="1"/>
</dbReference>
<evidence type="ECO:0000259" key="2">
    <source>
        <dbReference type="PROSITE" id="PS50234"/>
    </source>
</evidence>
<dbReference type="InterPro" id="IPR002035">
    <property type="entry name" value="VWF_A"/>
</dbReference>
<accession>A0A1I4X9H2</accession>
<gene>
    <name evidence="4" type="ORF">SAMN05216289_108116</name>
</gene>
<evidence type="ECO:0000259" key="3">
    <source>
        <dbReference type="PROSITE" id="PS51468"/>
    </source>
</evidence>
<sequence length="675" mass="72201">MKANRSEKDTDLERGFEPLRTIFALLVLLLGFAAGARAETGFGTIKATARDGQPFELVALASDVHYQIGGLIAEASIRQRFSNSSNDWVEVEYLLPLPDGAAVHDMTLRVGERVIVGEIREKEQARAEYVEAAASGKRAALVEADRANLFRTAVANVGPGETIEVEVRWWQTIQYRDDRFTLSLPLTYTPRYASQQALSAEIPSIDDALAGYDYERLSTTHDDVHSNNAPRVEVRIDLDPGVSLSRIESSSHAITVARRGAAYSISLADGPVPADCDFVLEWTPVLGKAPASAVLTETVDGDTYAMVMMLPNSQLSRPLPRELILVIDTSGSMGGESIRQAQAALDLALASLRPNDRFNVIQFNSVTEALFDSAVPASPRDVALAREWVGRLYATGGTEMLGALRTALQGTPPPGYVRQVVFATDGAVDNAAGLYSLIDRELGQSRLFPIGIGSAPNAQFIARAATSGRGSSIVIRGPAEVGERMRELFGKLDRPALRDLSLSWPGTAEVYPERLPDLYAGEPLLVVARVSALNGTLEARAASSEAPWAASLALARAATAGGIARLWAQRKIESLEQSLERGANAAEVRNEVLGLAIAHHLVSPYTSLIAVDRTPARDPMLDLASHRIANGQPAGSLAYAATATSAPLQFLIGLVLLALAALLACGGRRRGDLAA</sequence>
<dbReference type="NCBIfam" id="TIGR03788">
    <property type="entry name" value="marine_srt_targ"/>
    <property type="match status" value="1"/>
</dbReference>
<dbReference type="AlphaFoldDB" id="A0A1I4X9H2"/>
<dbReference type="InterPro" id="IPR013694">
    <property type="entry name" value="VIT"/>
</dbReference>
<protein>
    <submittedName>
        <fullName evidence="4">Ca-activated chloride channel family protein</fullName>
    </submittedName>
</protein>
<feature type="domain" description="VWFA" evidence="2">
    <location>
        <begin position="322"/>
        <end position="492"/>
    </location>
</feature>
<dbReference type="InterPro" id="IPR022440">
    <property type="entry name" value="CHP03788"/>
</dbReference>
<dbReference type="PANTHER" id="PTHR45737:SF6">
    <property type="entry name" value="VON WILLEBRAND FACTOR A DOMAIN-CONTAINING PROTEIN 5A"/>
    <property type="match status" value="1"/>
</dbReference>
<keyword evidence="5" id="KW-1185">Reference proteome</keyword>
<dbReference type="EMBL" id="FOVF01000008">
    <property type="protein sequence ID" value="SFN22415.1"/>
    <property type="molecule type" value="Genomic_DNA"/>
</dbReference>
<dbReference type="InterPro" id="IPR036465">
    <property type="entry name" value="vWFA_dom_sf"/>
</dbReference>
<dbReference type="SUPFAM" id="SSF53300">
    <property type="entry name" value="vWA-like"/>
    <property type="match status" value="1"/>
</dbReference>
<keyword evidence="1" id="KW-0812">Transmembrane</keyword>
<keyword evidence="1" id="KW-0472">Membrane</keyword>
<dbReference type="Pfam" id="PF13768">
    <property type="entry name" value="VWA_3"/>
    <property type="match status" value="1"/>
</dbReference>
<name>A0A1I4X9H2_9GAMM</name>
<dbReference type="PROSITE" id="PS50234">
    <property type="entry name" value="VWFA"/>
    <property type="match status" value="1"/>
</dbReference>
<evidence type="ECO:0000313" key="5">
    <source>
        <dbReference type="Proteomes" id="UP000198575"/>
    </source>
</evidence>
<organism evidence="4 5">
    <name type="scientific">Dokdonella immobilis</name>
    <dbReference type="NCBI Taxonomy" id="578942"/>
    <lineage>
        <taxon>Bacteria</taxon>
        <taxon>Pseudomonadati</taxon>
        <taxon>Pseudomonadota</taxon>
        <taxon>Gammaproteobacteria</taxon>
        <taxon>Lysobacterales</taxon>
        <taxon>Rhodanobacteraceae</taxon>
        <taxon>Dokdonella</taxon>
    </lineage>
</organism>
<dbReference type="STRING" id="578942.SAMN05216289_108116"/>
<dbReference type="PROSITE" id="PS51468">
    <property type="entry name" value="VIT"/>
    <property type="match status" value="1"/>
</dbReference>
<feature type="domain" description="VIT" evidence="3">
    <location>
        <begin position="43"/>
        <end position="171"/>
    </location>
</feature>
<dbReference type="SMART" id="SM00327">
    <property type="entry name" value="VWA"/>
    <property type="match status" value="1"/>
</dbReference>
<evidence type="ECO:0000256" key="1">
    <source>
        <dbReference type="SAM" id="Phobius"/>
    </source>
</evidence>
<evidence type="ECO:0000313" key="4">
    <source>
        <dbReference type="EMBL" id="SFN22415.1"/>
    </source>
</evidence>
<dbReference type="Proteomes" id="UP000198575">
    <property type="component" value="Unassembled WGS sequence"/>
</dbReference>
<dbReference type="Gene3D" id="3.40.50.410">
    <property type="entry name" value="von Willebrand factor, type A domain"/>
    <property type="match status" value="1"/>
</dbReference>
<proteinExistence type="predicted"/>
<dbReference type="OrthoDB" id="9784383at2"/>
<reference evidence="4 5" key="1">
    <citation type="submission" date="2016-10" db="EMBL/GenBank/DDBJ databases">
        <authorList>
            <person name="de Groot N.N."/>
        </authorList>
    </citation>
    <scope>NUCLEOTIDE SEQUENCE [LARGE SCALE GENOMIC DNA]</scope>
    <source>
        <strain evidence="4 5">CGMCC 1.7659</strain>
    </source>
</reference>
<dbReference type="RefSeq" id="WP_092406851.1">
    <property type="nucleotide sequence ID" value="NZ_FOVF01000008.1"/>
</dbReference>
<dbReference type="PANTHER" id="PTHR45737">
    <property type="entry name" value="VON WILLEBRAND FACTOR A DOMAIN-CONTAINING PROTEIN 5A"/>
    <property type="match status" value="1"/>
</dbReference>
<feature type="transmembrane region" description="Helical" evidence="1">
    <location>
        <begin position="646"/>
        <end position="665"/>
    </location>
</feature>
<keyword evidence="1" id="KW-1133">Transmembrane helix</keyword>
<dbReference type="Pfam" id="PF08487">
    <property type="entry name" value="VIT"/>
    <property type="match status" value="1"/>
</dbReference>